<protein>
    <recommendedName>
        <fullName evidence="3">AsmA domain-containing protein</fullName>
    </recommendedName>
</protein>
<keyword evidence="5" id="KW-1185">Reference proteome</keyword>
<proteinExistence type="predicted"/>
<reference evidence="4 5" key="1">
    <citation type="submission" date="2018-02" db="EMBL/GenBank/DDBJ databases">
        <title>Whole genome sequencing of endophytic bacterium.</title>
        <authorList>
            <person name="Eedara R."/>
            <person name="Podile A.R."/>
        </authorList>
    </citation>
    <scope>NUCLEOTIDE SEQUENCE [LARGE SCALE GENOMIC DNA]</scope>
    <source>
        <strain evidence="4 5">RP1T</strain>
    </source>
</reference>
<dbReference type="Proteomes" id="UP000237682">
    <property type="component" value="Unassembled WGS sequence"/>
</dbReference>
<dbReference type="PANTHER" id="PTHR30441">
    <property type="entry name" value="DUF748 DOMAIN-CONTAINING PROTEIN"/>
    <property type="match status" value="1"/>
</dbReference>
<dbReference type="InterPro" id="IPR007844">
    <property type="entry name" value="AsmA"/>
</dbReference>
<dbReference type="GO" id="GO:0090313">
    <property type="term" value="P:regulation of protein targeting to membrane"/>
    <property type="evidence" value="ECO:0007669"/>
    <property type="project" value="TreeGrafter"/>
</dbReference>
<comment type="caution">
    <text evidence="4">The sequence shown here is derived from an EMBL/GenBank/DDBJ whole genome shotgun (WGS) entry which is preliminary data.</text>
</comment>
<evidence type="ECO:0000259" key="3">
    <source>
        <dbReference type="Pfam" id="PF05170"/>
    </source>
</evidence>
<dbReference type="Pfam" id="PF05170">
    <property type="entry name" value="AsmA"/>
    <property type="match status" value="1"/>
</dbReference>
<dbReference type="RefSeq" id="WP_105862065.1">
    <property type="nucleotide sequence ID" value="NZ_PUEJ01000004.1"/>
</dbReference>
<feature type="domain" description="AsmA" evidence="3">
    <location>
        <begin position="7"/>
        <end position="118"/>
    </location>
</feature>
<feature type="coiled-coil region" evidence="1">
    <location>
        <begin position="1101"/>
        <end position="1131"/>
    </location>
</feature>
<evidence type="ECO:0000313" key="4">
    <source>
        <dbReference type="EMBL" id="PRH87124.1"/>
    </source>
</evidence>
<accession>A0A2S9QCQ4</accession>
<feature type="compositionally biased region" description="Pro residues" evidence="2">
    <location>
        <begin position="1209"/>
        <end position="1221"/>
    </location>
</feature>
<keyword evidence="1" id="KW-0175">Coiled coil</keyword>
<feature type="compositionally biased region" description="Low complexity" evidence="2">
    <location>
        <begin position="1196"/>
        <end position="1208"/>
    </location>
</feature>
<evidence type="ECO:0000256" key="1">
    <source>
        <dbReference type="SAM" id="Coils"/>
    </source>
</evidence>
<evidence type="ECO:0000256" key="2">
    <source>
        <dbReference type="SAM" id="MobiDB-lite"/>
    </source>
</evidence>
<dbReference type="AlphaFoldDB" id="A0A2S9QCQ4"/>
<sequence length="1221" mass="125280">MREALTVIGFLLIVAFAAVFTAPLYVDWNAWREDIGNRLTQHFGTPVIIRGPIEARLLPQPWLSLSDVSIGDPYGTTKLNVARIDGDVSLGGLLRGDVDLSNVVVRNPALSVTADDEGTIAPLSKYPVSLGAAVESFEVSGGSLHYVNKVDGQDISLTGINLVGESGSVLGPYKAEGGIKIAGVPHTVKIATGVAEKGSLNLRITAVPADKPVTLDLDGQVKLQGGKPTFVGMATLLRPTFSARAGGEGAADDPASGEQLAWSLSGPVTATPAGVVSDKVAIQLGPDERALKLAGSVNLAFGATPVLEANLTGKQLELDRFVGIGPDKRQPPAAVLARLAKAMPALAGAATNAQIDLAADGLMLGGELTQKARASIRVTEGKLQVDRLEADLPGSSHLLLAGDVNDEDGGFRGNLDLKSDRATGLIGWLQGQPVLGRPDAARKLSLKAALDADADKVDFSQLTLAIDDAAVKGRLAWNRLAHGRSAGRVEANLAAQRIDLDVLPSVAALLPGSSDLFSEADIRLKAEALALSGIEAKSVSGHIKAGGKLIALEDVVVSDLGGANLTANGRIDNIGAEPQGEIRIVLNGKDLSGLATTLKRSTLPAFWVNAFAARAAALSPANASLSIAFGAARRYSVDGKFGGSVLQLDTQFAGKGAGESADIRVKADSLDVATLMRQAGLDYTVGSVPGRASLEMALSGPLNGAMRWNASFEGAGLQLSGTGKMTGSFEAPAFDGRLTASTDDALVPAQLVNLPLPGVVPSQSATLDTGFRARAGRYVFDDLTGTVLGMPVSGALTLNAGMPARLDGRLNFLKADGQLLGSLFSGADLSAGNANGNAFSDEAFGAGTFDALAGRLSVSAKTLRLSRRLPDLDDARAVVNFGNGKVAVDDFAAKLAGGDVTGALQLSHAALDTAASGRFSLRKVALQGRQLSGELAMGVEFQGNGRSPDAVMSSLTGGGTVEIAQASLAGLSENAFGQTVAAVDGGLSGDAGHVRETFERSLDEAPLKTGTITGNLTLAGGVLRLSSTRATSAQGSVSLSGLLDLSDLTMKADIALSPANPADGFGGPAPTIPVQLRGTLDALRKQVDVSSLVAWLSIRGVEQQARKLEALEAQRRIEEKAQEDARRAEALKMQKAIEEARRKTLPPLQLGPVTPAPGGAGMPLAPSSGLPGVPPVKLPSLENLPASPLTPGHTTVVPAPLLPNAGPALPQPPVVSPPVSP</sequence>
<dbReference type="EMBL" id="PUEJ01000004">
    <property type="protein sequence ID" value="PRH87124.1"/>
    <property type="molecule type" value="Genomic_DNA"/>
</dbReference>
<gene>
    <name evidence="4" type="ORF">C5L14_10775</name>
</gene>
<dbReference type="GO" id="GO:0005886">
    <property type="term" value="C:plasma membrane"/>
    <property type="evidence" value="ECO:0007669"/>
    <property type="project" value="TreeGrafter"/>
</dbReference>
<name>A0A2S9QCQ4_9HYPH</name>
<evidence type="ECO:0000313" key="5">
    <source>
        <dbReference type="Proteomes" id="UP000237682"/>
    </source>
</evidence>
<dbReference type="InterPro" id="IPR052894">
    <property type="entry name" value="AsmA-related"/>
</dbReference>
<dbReference type="PANTHER" id="PTHR30441:SF4">
    <property type="entry name" value="PROTEIN ASMA"/>
    <property type="match status" value="1"/>
</dbReference>
<feature type="region of interest" description="Disordered" evidence="2">
    <location>
        <begin position="1147"/>
        <end position="1221"/>
    </location>
</feature>
<organism evidence="4 5">
    <name type="scientific">Labrys okinawensis</name>
    <dbReference type="NCBI Taxonomy" id="346911"/>
    <lineage>
        <taxon>Bacteria</taxon>
        <taxon>Pseudomonadati</taxon>
        <taxon>Pseudomonadota</taxon>
        <taxon>Alphaproteobacteria</taxon>
        <taxon>Hyphomicrobiales</taxon>
        <taxon>Xanthobacteraceae</taxon>
        <taxon>Labrys</taxon>
    </lineage>
</organism>
<dbReference type="OrthoDB" id="9816380at2"/>